<accession>A0A2G4T379</accession>
<reference evidence="2 3" key="1">
    <citation type="journal article" date="2016" name="Proc. Natl. Acad. Sci. U.S.A.">
        <title>Lipid metabolic changes in an early divergent fungus govern the establishment of a mutualistic symbiosis with endobacteria.</title>
        <authorList>
            <person name="Lastovetsky O.A."/>
            <person name="Gaspar M.L."/>
            <person name="Mondo S.J."/>
            <person name="LaButti K.M."/>
            <person name="Sandor L."/>
            <person name="Grigoriev I.V."/>
            <person name="Henry S.A."/>
            <person name="Pawlowska T.E."/>
        </authorList>
    </citation>
    <scope>NUCLEOTIDE SEQUENCE [LARGE SCALE GENOMIC DNA]</scope>
    <source>
        <strain evidence="2 3">ATCC 52813</strain>
    </source>
</reference>
<dbReference type="AlphaFoldDB" id="A0A2G4T379"/>
<gene>
    <name evidence="2" type="ORF">RHIMIDRAFT_234805</name>
</gene>
<organism evidence="2 3">
    <name type="scientific">Rhizopus microsporus ATCC 52813</name>
    <dbReference type="NCBI Taxonomy" id="1340429"/>
    <lineage>
        <taxon>Eukaryota</taxon>
        <taxon>Fungi</taxon>
        <taxon>Fungi incertae sedis</taxon>
        <taxon>Mucoromycota</taxon>
        <taxon>Mucoromycotina</taxon>
        <taxon>Mucoromycetes</taxon>
        <taxon>Mucorales</taxon>
        <taxon>Mucorineae</taxon>
        <taxon>Rhizopodaceae</taxon>
        <taxon>Rhizopus</taxon>
    </lineage>
</organism>
<protein>
    <submittedName>
        <fullName evidence="2">Uncharacterized protein</fullName>
    </submittedName>
</protein>
<keyword evidence="3" id="KW-1185">Reference proteome</keyword>
<evidence type="ECO:0000256" key="1">
    <source>
        <dbReference type="SAM" id="SignalP"/>
    </source>
</evidence>
<dbReference type="RefSeq" id="XP_023469165.1">
    <property type="nucleotide sequence ID" value="XM_023608231.1"/>
</dbReference>
<proteinExistence type="predicted"/>
<name>A0A2G4T379_RHIZD</name>
<dbReference type="GeneID" id="35439221"/>
<keyword evidence="1" id="KW-0732">Signal</keyword>
<dbReference type="Proteomes" id="UP000242254">
    <property type="component" value="Unassembled WGS sequence"/>
</dbReference>
<dbReference type="EMBL" id="KZ303844">
    <property type="protein sequence ID" value="PHZ15457.1"/>
    <property type="molecule type" value="Genomic_DNA"/>
</dbReference>
<sequence>MQIKLTLFIICASLVAIGFAAPAVPGYPNGNNGEESLIKPDAEDLLAVSLKKRRSSPENLKGGSSFT</sequence>
<evidence type="ECO:0000313" key="3">
    <source>
        <dbReference type="Proteomes" id="UP000242254"/>
    </source>
</evidence>
<evidence type="ECO:0000313" key="2">
    <source>
        <dbReference type="EMBL" id="PHZ15457.1"/>
    </source>
</evidence>
<feature type="signal peptide" evidence="1">
    <location>
        <begin position="1"/>
        <end position="20"/>
    </location>
</feature>
<feature type="chain" id="PRO_5013734132" evidence="1">
    <location>
        <begin position="21"/>
        <end position="67"/>
    </location>
</feature>